<dbReference type="OrthoDB" id="9771451at2"/>
<protein>
    <submittedName>
        <fullName evidence="9">NNP family nitrate/nitrite transporter-like MFS transporter</fullName>
    </submittedName>
</protein>
<comment type="subcellular location">
    <subcellularLocation>
        <location evidence="1">Membrane</location>
        <topology evidence="1">Multi-pass membrane protein</topology>
    </subcellularLocation>
</comment>
<evidence type="ECO:0000313" key="9">
    <source>
        <dbReference type="EMBL" id="RED52314.1"/>
    </source>
</evidence>
<feature type="transmembrane region" description="Helical" evidence="7">
    <location>
        <begin position="365"/>
        <end position="383"/>
    </location>
</feature>
<keyword evidence="6 7" id="KW-0472">Membrane</keyword>
<evidence type="ECO:0000256" key="7">
    <source>
        <dbReference type="SAM" id="Phobius"/>
    </source>
</evidence>
<sequence length="492" mass="52894">MTSPKRPEIGAFLFSSRGQCLHYTWIAFFITILVWFNHAPLMAAIRDTLGLPDNVVKAILILNVALTIPAHIAIGRLVDRFGPSVVFSCLLALSGLLSFAFALADDLVLLLVLRFLLGLSGAGFVVGIRMIGEWFPAREVGLAEGVYAGWGALGSALAAMALPAVALAFGGAEGWRYAVAVTGFVALIYAGIYYLSVRDTPPGATYFKPRQMGAIEVTSRRDFLLCLMTLAPVYGALAAVNWLLGPDALVILPEPVGRAVYGGLLLAFLYRGYRLYWGNRDVFSRPADPFHQYDFTQVTVLCLVYCVTFGAELSVLSVLPLHFQGLYDLTLVQAGMLSAAFALMNLASRPLGGWLCDSYGRKKSLVLLLLGAGVGFLLMSQMAGSWPLAPVIVVTMVSAFFVQAGSGAVFAIAPLIKRRLTGQIAGLIGAYGISGAIFFLMIFALLTVQMFFLMITWLAIAAVFIVLLLLVEPRGQTAEILPDGTVQMIDVG</sequence>
<keyword evidence="10" id="KW-1185">Reference proteome</keyword>
<feature type="transmembrane region" description="Helical" evidence="7">
    <location>
        <begin position="298"/>
        <end position="319"/>
    </location>
</feature>
<evidence type="ECO:0000256" key="1">
    <source>
        <dbReference type="ARBA" id="ARBA00004141"/>
    </source>
</evidence>
<dbReference type="EMBL" id="QRDW01000002">
    <property type="protein sequence ID" value="RED52314.1"/>
    <property type="molecule type" value="Genomic_DNA"/>
</dbReference>
<dbReference type="GO" id="GO:0015112">
    <property type="term" value="F:nitrate transmembrane transporter activity"/>
    <property type="evidence" value="ECO:0007669"/>
    <property type="project" value="InterPro"/>
</dbReference>
<name>A0A3D9HS46_9PROT</name>
<dbReference type="InterPro" id="IPR036259">
    <property type="entry name" value="MFS_trans_sf"/>
</dbReference>
<keyword evidence="4 7" id="KW-1133">Transmembrane helix</keyword>
<feature type="transmembrane region" description="Helical" evidence="7">
    <location>
        <begin position="325"/>
        <end position="344"/>
    </location>
</feature>
<dbReference type="PANTHER" id="PTHR23515">
    <property type="entry name" value="HIGH-AFFINITY NITRATE TRANSPORTER 2.3"/>
    <property type="match status" value="1"/>
</dbReference>
<evidence type="ECO:0000256" key="6">
    <source>
        <dbReference type="ARBA" id="ARBA00023136"/>
    </source>
</evidence>
<feature type="transmembrane region" description="Helical" evidence="7">
    <location>
        <begin position="389"/>
        <end position="412"/>
    </location>
</feature>
<feature type="transmembrane region" description="Helical" evidence="7">
    <location>
        <begin position="58"/>
        <end position="78"/>
    </location>
</feature>
<feature type="transmembrane region" description="Helical" evidence="7">
    <location>
        <begin position="147"/>
        <end position="169"/>
    </location>
</feature>
<comment type="caution">
    <text evidence="9">The sequence shown here is derived from an EMBL/GenBank/DDBJ whole genome shotgun (WGS) entry which is preliminary data.</text>
</comment>
<proteinExistence type="inferred from homology"/>
<feature type="transmembrane region" description="Helical" evidence="7">
    <location>
        <begin position="110"/>
        <end position="135"/>
    </location>
</feature>
<dbReference type="InterPro" id="IPR011701">
    <property type="entry name" value="MFS"/>
</dbReference>
<dbReference type="Pfam" id="PF07690">
    <property type="entry name" value="MFS_1"/>
    <property type="match status" value="2"/>
</dbReference>
<evidence type="ECO:0000256" key="3">
    <source>
        <dbReference type="ARBA" id="ARBA00022692"/>
    </source>
</evidence>
<comment type="similarity">
    <text evidence="2">Belongs to the major facilitator superfamily. Nitrate/nitrite porter (TC 2.A.1.8) family.</text>
</comment>
<dbReference type="RefSeq" id="WP_115935859.1">
    <property type="nucleotide sequence ID" value="NZ_QRDW01000002.1"/>
</dbReference>
<feature type="transmembrane region" description="Helical" evidence="7">
    <location>
        <begin position="256"/>
        <end position="277"/>
    </location>
</feature>
<feature type="transmembrane region" description="Helical" evidence="7">
    <location>
        <begin position="424"/>
        <end position="445"/>
    </location>
</feature>
<feature type="transmembrane region" description="Helical" evidence="7">
    <location>
        <begin position="175"/>
        <end position="195"/>
    </location>
</feature>
<feature type="domain" description="Major facilitator superfamily (MFS) profile" evidence="8">
    <location>
        <begin position="20"/>
        <end position="474"/>
    </location>
</feature>
<evidence type="ECO:0000256" key="2">
    <source>
        <dbReference type="ARBA" id="ARBA00008432"/>
    </source>
</evidence>
<feature type="transmembrane region" description="Helical" evidence="7">
    <location>
        <begin position="20"/>
        <end position="38"/>
    </location>
</feature>
<dbReference type="AlphaFoldDB" id="A0A3D9HS46"/>
<evidence type="ECO:0000259" key="8">
    <source>
        <dbReference type="PROSITE" id="PS50850"/>
    </source>
</evidence>
<reference evidence="9 10" key="1">
    <citation type="submission" date="2018-07" db="EMBL/GenBank/DDBJ databases">
        <title>Genomic Encyclopedia of Type Strains, Phase III (KMG-III): the genomes of soil and plant-associated and newly described type strains.</title>
        <authorList>
            <person name="Whitman W."/>
        </authorList>
    </citation>
    <scope>NUCLEOTIDE SEQUENCE [LARGE SCALE GENOMIC DNA]</scope>
    <source>
        <strain evidence="9 10">CECT 8488</strain>
    </source>
</reference>
<feature type="transmembrane region" description="Helical" evidence="7">
    <location>
        <begin position="451"/>
        <end position="471"/>
    </location>
</feature>
<dbReference type="Proteomes" id="UP000256845">
    <property type="component" value="Unassembled WGS sequence"/>
</dbReference>
<organism evidence="9 10">
    <name type="scientific">Aestuariispira insulae</name>
    <dbReference type="NCBI Taxonomy" id="1461337"/>
    <lineage>
        <taxon>Bacteria</taxon>
        <taxon>Pseudomonadati</taxon>
        <taxon>Pseudomonadota</taxon>
        <taxon>Alphaproteobacteria</taxon>
        <taxon>Rhodospirillales</taxon>
        <taxon>Kiloniellaceae</taxon>
        <taxon>Aestuariispira</taxon>
    </lineage>
</organism>
<gene>
    <name evidence="9" type="ORF">DFP90_102334</name>
</gene>
<accession>A0A3D9HS46</accession>
<feature type="transmembrane region" description="Helical" evidence="7">
    <location>
        <begin position="85"/>
        <end position="104"/>
    </location>
</feature>
<dbReference type="Gene3D" id="1.20.1250.20">
    <property type="entry name" value="MFS general substrate transporter like domains"/>
    <property type="match status" value="2"/>
</dbReference>
<evidence type="ECO:0000256" key="4">
    <source>
        <dbReference type="ARBA" id="ARBA00022989"/>
    </source>
</evidence>
<evidence type="ECO:0000256" key="5">
    <source>
        <dbReference type="ARBA" id="ARBA00023063"/>
    </source>
</evidence>
<dbReference type="SUPFAM" id="SSF103473">
    <property type="entry name" value="MFS general substrate transporter"/>
    <property type="match status" value="1"/>
</dbReference>
<dbReference type="PROSITE" id="PS50850">
    <property type="entry name" value="MFS"/>
    <property type="match status" value="1"/>
</dbReference>
<dbReference type="InterPro" id="IPR044772">
    <property type="entry name" value="NO3_transporter"/>
</dbReference>
<dbReference type="InterPro" id="IPR020846">
    <property type="entry name" value="MFS_dom"/>
</dbReference>
<dbReference type="GO" id="GO:0016020">
    <property type="term" value="C:membrane"/>
    <property type="evidence" value="ECO:0007669"/>
    <property type="project" value="UniProtKB-SubCell"/>
</dbReference>
<evidence type="ECO:0000313" key="10">
    <source>
        <dbReference type="Proteomes" id="UP000256845"/>
    </source>
</evidence>
<dbReference type="GO" id="GO:0042128">
    <property type="term" value="P:nitrate assimilation"/>
    <property type="evidence" value="ECO:0007669"/>
    <property type="project" value="UniProtKB-KW"/>
</dbReference>
<keyword evidence="3 7" id="KW-0812">Transmembrane</keyword>
<keyword evidence="5" id="KW-0534">Nitrate assimilation</keyword>
<feature type="transmembrane region" description="Helical" evidence="7">
    <location>
        <begin position="223"/>
        <end position="244"/>
    </location>
</feature>